<dbReference type="RefSeq" id="WP_382389367.1">
    <property type="nucleotide sequence ID" value="NZ_JBHLWI010000090.1"/>
</dbReference>
<keyword evidence="2" id="KW-1185">Reference proteome</keyword>
<protein>
    <submittedName>
        <fullName evidence="1">Uncharacterized protein</fullName>
    </submittedName>
</protein>
<gene>
    <name evidence="1" type="ORF">ACFFIP_18985</name>
</gene>
<dbReference type="Proteomes" id="UP001589797">
    <property type="component" value="Unassembled WGS sequence"/>
</dbReference>
<organism evidence="1 2">
    <name type="scientific">Fontibacter flavus</name>
    <dbReference type="NCBI Taxonomy" id="654838"/>
    <lineage>
        <taxon>Bacteria</taxon>
        <taxon>Pseudomonadati</taxon>
        <taxon>Bacteroidota</taxon>
        <taxon>Cytophagia</taxon>
        <taxon>Cytophagales</taxon>
        <taxon>Cyclobacteriaceae</taxon>
        <taxon>Fontibacter</taxon>
    </lineage>
</organism>
<name>A0ABV6FYF8_9BACT</name>
<comment type="caution">
    <text evidence="1">The sequence shown here is derived from an EMBL/GenBank/DDBJ whole genome shotgun (WGS) entry which is preliminary data.</text>
</comment>
<sequence length="57" mass="6565">MIRQRIFWLKDKSLADLDNLPDPDELAEEIIEDEEAALDGFRGIMGILNMRAEDKGF</sequence>
<evidence type="ECO:0000313" key="1">
    <source>
        <dbReference type="EMBL" id="MFC0264781.1"/>
    </source>
</evidence>
<dbReference type="EMBL" id="JBHLWI010000090">
    <property type="protein sequence ID" value="MFC0264781.1"/>
    <property type="molecule type" value="Genomic_DNA"/>
</dbReference>
<accession>A0ABV6FYF8</accession>
<proteinExistence type="predicted"/>
<reference evidence="1 2" key="1">
    <citation type="submission" date="2024-09" db="EMBL/GenBank/DDBJ databases">
        <authorList>
            <person name="Sun Q."/>
            <person name="Mori K."/>
        </authorList>
    </citation>
    <scope>NUCLEOTIDE SEQUENCE [LARGE SCALE GENOMIC DNA]</scope>
    <source>
        <strain evidence="1 2">CCM 7650</strain>
    </source>
</reference>
<evidence type="ECO:0000313" key="2">
    <source>
        <dbReference type="Proteomes" id="UP001589797"/>
    </source>
</evidence>